<feature type="transmembrane region" description="Helical" evidence="1">
    <location>
        <begin position="62"/>
        <end position="84"/>
    </location>
</feature>
<keyword evidence="2" id="KW-0732">Signal</keyword>
<accession>A0ABY7NJU1</accession>
<keyword evidence="1" id="KW-0472">Membrane</keyword>
<evidence type="ECO:0000256" key="1">
    <source>
        <dbReference type="SAM" id="Phobius"/>
    </source>
</evidence>
<evidence type="ECO:0000313" key="3">
    <source>
        <dbReference type="EMBL" id="WBO21603.1"/>
    </source>
</evidence>
<evidence type="ECO:0008006" key="5">
    <source>
        <dbReference type="Google" id="ProtNLM"/>
    </source>
</evidence>
<name>A0ABY7NJU1_9SPHN</name>
<evidence type="ECO:0000256" key="2">
    <source>
        <dbReference type="SAM" id="SignalP"/>
    </source>
</evidence>
<organism evidence="3 4">
    <name type="scientific">Sphingomonas abietis</name>
    <dbReference type="NCBI Taxonomy" id="3012344"/>
    <lineage>
        <taxon>Bacteria</taxon>
        <taxon>Pseudomonadati</taxon>
        <taxon>Pseudomonadota</taxon>
        <taxon>Alphaproteobacteria</taxon>
        <taxon>Sphingomonadales</taxon>
        <taxon>Sphingomonadaceae</taxon>
        <taxon>Sphingomonas</taxon>
    </lineage>
</organism>
<dbReference type="RefSeq" id="WP_270076251.1">
    <property type="nucleotide sequence ID" value="NZ_CP115174.1"/>
</dbReference>
<keyword evidence="1" id="KW-0812">Transmembrane</keyword>
<reference evidence="3 4" key="1">
    <citation type="submission" date="2022-12" db="EMBL/GenBank/DDBJ databases">
        <title>Sphingomonas abieness sp. nov., an endophytic bacterium isolated from Abies koreana.</title>
        <authorList>
            <person name="Jiang L."/>
            <person name="Lee J."/>
        </authorList>
    </citation>
    <scope>NUCLEOTIDE SEQUENCE [LARGE SCALE GENOMIC DNA]</scope>
    <source>
        <strain evidence="4">PAMB 00755</strain>
    </source>
</reference>
<proteinExistence type="predicted"/>
<feature type="signal peptide" evidence="2">
    <location>
        <begin position="1"/>
        <end position="21"/>
    </location>
</feature>
<dbReference type="EMBL" id="CP115174">
    <property type="protein sequence ID" value="WBO21603.1"/>
    <property type="molecule type" value="Genomic_DNA"/>
</dbReference>
<keyword evidence="1" id="KW-1133">Transmembrane helix</keyword>
<gene>
    <name evidence="3" type="ORF">PBT88_15675</name>
</gene>
<feature type="chain" id="PRO_5047155441" description="17 kDa surface antigen" evidence="2">
    <location>
        <begin position="22"/>
        <end position="102"/>
    </location>
</feature>
<evidence type="ECO:0000313" key="4">
    <source>
        <dbReference type="Proteomes" id="UP001210865"/>
    </source>
</evidence>
<sequence length="102" mass="10062">MRKTLLISATMAAMLSPVAVSAPVAAATNTHSYRGTDGHYHYRCHRSKGTTGLLAGAGAGGLGAAALGAGPVGLAAGVIGGGLLGRHIDKRSSAAHNRKNGC</sequence>
<dbReference type="Proteomes" id="UP001210865">
    <property type="component" value="Chromosome"/>
</dbReference>
<keyword evidence="4" id="KW-1185">Reference proteome</keyword>
<protein>
    <recommendedName>
        <fullName evidence="5">17 kDa surface antigen</fullName>
    </recommendedName>
</protein>